<dbReference type="AlphaFoldDB" id="A0A243W550"/>
<keyword evidence="2" id="KW-1185">Reference proteome</keyword>
<dbReference type="Proteomes" id="UP000194873">
    <property type="component" value="Unassembled WGS sequence"/>
</dbReference>
<proteinExistence type="predicted"/>
<evidence type="ECO:0000313" key="2">
    <source>
        <dbReference type="Proteomes" id="UP000194873"/>
    </source>
</evidence>
<dbReference type="RefSeq" id="WP_143436765.1">
    <property type="nucleotide sequence ID" value="NZ_MTSE01000058.1"/>
</dbReference>
<dbReference type="OrthoDB" id="886795at2"/>
<reference evidence="1 2" key="1">
    <citation type="submission" date="2017-01" db="EMBL/GenBank/DDBJ databases">
        <title>A new Hymenobacter.</title>
        <authorList>
            <person name="Liang Y."/>
            <person name="Feng F."/>
        </authorList>
    </citation>
    <scope>NUCLEOTIDE SEQUENCE [LARGE SCALE GENOMIC DNA]</scope>
    <source>
        <strain evidence="1">MIMBbqt21</strain>
    </source>
</reference>
<protein>
    <submittedName>
        <fullName evidence="1">Uncharacterized protein</fullName>
    </submittedName>
</protein>
<gene>
    <name evidence="1" type="ORF">BXP70_28280</name>
</gene>
<accession>A0A243W550</accession>
<organism evidence="1 2">
    <name type="scientific">Hymenobacter crusticola</name>
    <dbReference type="NCBI Taxonomy" id="1770526"/>
    <lineage>
        <taxon>Bacteria</taxon>
        <taxon>Pseudomonadati</taxon>
        <taxon>Bacteroidota</taxon>
        <taxon>Cytophagia</taxon>
        <taxon>Cytophagales</taxon>
        <taxon>Hymenobacteraceae</taxon>
        <taxon>Hymenobacter</taxon>
    </lineage>
</organism>
<comment type="caution">
    <text evidence="1">The sequence shown here is derived from an EMBL/GenBank/DDBJ whole genome shotgun (WGS) entry which is preliminary data.</text>
</comment>
<dbReference type="EMBL" id="MTSE01000058">
    <property type="protein sequence ID" value="OUJ67999.1"/>
    <property type="molecule type" value="Genomic_DNA"/>
</dbReference>
<evidence type="ECO:0000313" key="1">
    <source>
        <dbReference type="EMBL" id="OUJ67999.1"/>
    </source>
</evidence>
<name>A0A243W550_9BACT</name>
<sequence length="87" mass="10293">MAVSYHLFCALSSVEQYAAVWHEGTFLMRRYAQEDAVNLYQMDGGYFAEVFYDQFTKHLRTVEVFSYCNNERLENYESSIQLDELPL</sequence>